<dbReference type="Proteomes" id="UP000055702">
    <property type="component" value="Unassembled WGS sequence"/>
</dbReference>
<evidence type="ECO:0000313" key="2">
    <source>
        <dbReference type="Proteomes" id="UP000055702"/>
    </source>
</evidence>
<name>A0A119CZC4_SHEFR</name>
<dbReference type="InterPro" id="IPR011990">
    <property type="entry name" value="TPR-like_helical_dom_sf"/>
</dbReference>
<proteinExistence type="predicted"/>
<dbReference type="Gene3D" id="1.25.40.10">
    <property type="entry name" value="Tetratricopeptide repeat domain"/>
    <property type="match status" value="1"/>
</dbReference>
<dbReference type="AlphaFoldDB" id="A0A119CZC4"/>
<dbReference type="Gene3D" id="1.20.58.320">
    <property type="entry name" value="TPR-like"/>
    <property type="match status" value="1"/>
</dbReference>
<reference evidence="1 2" key="1">
    <citation type="submission" date="2016-01" db="EMBL/GenBank/DDBJ databases">
        <title>Draft genome of the antarctic isolate Shewanella frigidimarina Ag06-30.</title>
        <authorList>
            <person name="Parmeciano Di Noto G."/>
            <person name="Vazquez S."/>
            <person name="Mac Cormack W."/>
            <person name="Iriarte A."/>
            <person name="Quiroga C."/>
        </authorList>
    </citation>
    <scope>NUCLEOTIDE SEQUENCE [LARGE SCALE GENOMIC DNA]</scope>
    <source>
        <strain evidence="1 2">Ag06-30</strain>
    </source>
</reference>
<accession>A0A119CZC4</accession>
<organism evidence="1">
    <name type="scientific">Shewanella frigidimarina</name>
    <dbReference type="NCBI Taxonomy" id="56812"/>
    <lineage>
        <taxon>Bacteria</taxon>
        <taxon>Pseudomonadati</taxon>
        <taxon>Pseudomonadota</taxon>
        <taxon>Gammaproteobacteria</taxon>
        <taxon>Alteromonadales</taxon>
        <taxon>Shewanellaceae</taxon>
        <taxon>Shewanella</taxon>
    </lineage>
</organism>
<gene>
    <name evidence="1" type="ORF">AWJ07_06605</name>
</gene>
<dbReference type="RefSeq" id="WP_059746506.1">
    <property type="nucleotide sequence ID" value="NZ_JBOZOX010000002.1"/>
</dbReference>
<evidence type="ECO:0008006" key="3">
    <source>
        <dbReference type="Google" id="ProtNLM"/>
    </source>
</evidence>
<sequence length="186" mass="21190">MNEIQTTNISVDDIIDFWFVQISPKQWWVKDTELDLQIKKTYGATLQAAIKGELQHWRKDAQGRLAEIIVLDQFSRNIYRDTPAAFSADNIALELAQQAVALGCLAELPVHQAAFLIMPYMHSESMEIHQQALPLFEQYAPNNLPSQQQHQAIIAQFNRYPHRNAILGRESTAAELAFLTQPGSRF</sequence>
<dbReference type="Pfam" id="PF06041">
    <property type="entry name" value="DUF924"/>
    <property type="match status" value="1"/>
</dbReference>
<evidence type="ECO:0000313" key="1">
    <source>
        <dbReference type="EMBL" id="KVX01120.1"/>
    </source>
</evidence>
<dbReference type="InterPro" id="IPR010323">
    <property type="entry name" value="DUF924"/>
</dbReference>
<dbReference type="EMBL" id="LRDC01000029">
    <property type="protein sequence ID" value="KVX01120.1"/>
    <property type="molecule type" value="Genomic_DNA"/>
</dbReference>
<dbReference type="SUPFAM" id="SSF48452">
    <property type="entry name" value="TPR-like"/>
    <property type="match status" value="1"/>
</dbReference>
<protein>
    <recommendedName>
        <fullName evidence="3">DUF924 domain-containing protein</fullName>
    </recommendedName>
</protein>
<comment type="caution">
    <text evidence="1">The sequence shown here is derived from an EMBL/GenBank/DDBJ whole genome shotgun (WGS) entry which is preliminary data.</text>
</comment>